<keyword evidence="1" id="KW-0812">Transmembrane</keyword>
<dbReference type="AlphaFoldDB" id="A0AAW0F0S9"/>
<dbReference type="EMBL" id="JAECZO010000190">
    <property type="protein sequence ID" value="KAK7198935.1"/>
    <property type="molecule type" value="Genomic_DNA"/>
</dbReference>
<comment type="caution">
    <text evidence="2">The sequence shown here is derived from an EMBL/GenBank/DDBJ whole genome shotgun (WGS) entry which is preliminary data.</text>
</comment>
<gene>
    <name evidence="2" type="ORF">NESM_000860500</name>
</gene>
<organism evidence="2 3">
    <name type="scientific">Novymonas esmeraldas</name>
    <dbReference type="NCBI Taxonomy" id="1808958"/>
    <lineage>
        <taxon>Eukaryota</taxon>
        <taxon>Discoba</taxon>
        <taxon>Euglenozoa</taxon>
        <taxon>Kinetoplastea</taxon>
        <taxon>Metakinetoplastina</taxon>
        <taxon>Trypanosomatida</taxon>
        <taxon>Trypanosomatidae</taxon>
        <taxon>Novymonas</taxon>
    </lineage>
</organism>
<reference evidence="2 3" key="1">
    <citation type="journal article" date="2021" name="MBio">
        <title>A New Model Trypanosomatid, Novymonas esmeraldas: Genomic Perception of Its 'Candidatus Pandoraea novymonadis' Endosymbiont.</title>
        <authorList>
            <person name="Zakharova A."/>
            <person name="Saura A."/>
            <person name="Butenko A."/>
            <person name="Podesvova L."/>
            <person name="Warmusova S."/>
            <person name="Kostygov A.Y."/>
            <person name="Nenarokova A."/>
            <person name="Lukes J."/>
            <person name="Opperdoes F.R."/>
            <person name="Yurchenko V."/>
        </authorList>
    </citation>
    <scope>NUCLEOTIDE SEQUENCE [LARGE SCALE GENOMIC DNA]</scope>
    <source>
        <strain evidence="2 3">E262AT.01</strain>
    </source>
</reference>
<feature type="transmembrane region" description="Helical" evidence="1">
    <location>
        <begin position="120"/>
        <end position="138"/>
    </location>
</feature>
<feature type="transmembrane region" description="Helical" evidence="1">
    <location>
        <begin position="12"/>
        <end position="30"/>
    </location>
</feature>
<keyword evidence="1" id="KW-0472">Membrane</keyword>
<feature type="transmembrane region" description="Helical" evidence="1">
    <location>
        <begin position="36"/>
        <end position="58"/>
    </location>
</feature>
<name>A0AAW0F0S9_9TRYP</name>
<feature type="transmembrane region" description="Helical" evidence="1">
    <location>
        <begin position="78"/>
        <end position="100"/>
    </location>
</feature>
<dbReference type="Proteomes" id="UP001430356">
    <property type="component" value="Unassembled WGS sequence"/>
</dbReference>
<evidence type="ECO:0000313" key="3">
    <source>
        <dbReference type="Proteomes" id="UP001430356"/>
    </source>
</evidence>
<keyword evidence="1" id="KW-1133">Transmembrane helix</keyword>
<sequence>MNEFDRKRRTFRIRLGVYVIFALAYLAGALDFAIEYHNYWACGGFAIVLLFIALRVLLFVTPQYRLYQIFPPCSFNRAAFQTFFLCTCLAGIGLGLWLMAKGIQHHQTWTADSYFCGMTGMWMAAKWAFFVTVPIYELREDTLEEDALIMLGLIEDAGKEVTFVKNEPAAFKENEA</sequence>
<keyword evidence="3" id="KW-1185">Reference proteome</keyword>
<proteinExistence type="predicted"/>
<accession>A0AAW0F0S9</accession>
<protein>
    <submittedName>
        <fullName evidence="2">Uncharacterized protein</fullName>
    </submittedName>
</protein>
<evidence type="ECO:0000313" key="2">
    <source>
        <dbReference type="EMBL" id="KAK7198935.1"/>
    </source>
</evidence>
<evidence type="ECO:0000256" key="1">
    <source>
        <dbReference type="SAM" id="Phobius"/>
    </source>
</evidence>